<evidence type="ECO:0000256" key="1">
    <source>
        <dbReference type="SAM" id="Coils"/>
    </source>
</evidence>
<evidence type="ECO:0000313" key="3">
    <source>
        <dbReference type="Proteomes" id="UP001162162"/>
    </source>
</evidence>
<gene>
    <name evidence="2" type="ORF">NQ318_006944</name>
</gene>
<dbReference type="AlphaFoldDB" id="A0AAV8Y8G5"/>
<feature type="coiled-coil region" evidence="1">
    <location>
        <begin position="119"/>
        <end position="146"/>
    </location>
</feature>
<protein>
    <submittedName>
        <fullName evidence="2">Uncharacterized protein</fullName>
    </submittedName>
</protein>
<organism evidence="2 3">
    <name type="scientific">Aromia moschata</name>
    <dbReference type="NCBI Taxonomy" id="1265417"/>
    <lineage>
        <taxon>Eukaryota</taxon>
        <taxon>Metazoa</taxon>
        <taxon>Ecdysozoa</taxon>
        <taxon>Arthropoda</taxon>
        <taxon>Hexapoda</taxon>
        <taxon>Insecta</taxon>
        <taxon>Pterygota</taxon>
        <taxon>Neoptera</taxon>
        <taxon>Endopterygota</taxon>
        <taxon>Coleoptera</taxon>
        <taxon>Polyphaga</taxon>
        <taxon>Cucujiformia</taxon>
        <taxon>Chrysomeloidea</taxon>
        <taxon>Cerambycidae</taxon>
        <taxon>Cerambycinae</taxon>
        <taxon>Callichromatini</taxon>
        <taxon>Aromia</taxon>
    </lineage>
</organism>
<accession>A0AAV8Y8G5</accession>
<reference evidence="2" key="1">
    <citation type="journal article" date="2023" name="Insect Mol. Biol.">
        <title>Genome sequencing provides insights into the evolution of gene families encoding plant cell wall-degrading enzymes in longhorned beetles.</title>
        <authorList>
            <person name="Shin N.R."/>
            <person name="Okamura Y."/>
            <person name="Kirsch R."/>
            <person name="Pauchet Y."/>
        </authorList>
    </citation>
    <scope>NUCLEOTIDE SEQUENCE</scope>
    <source>
        <strain evidence="2">AMC_N1</strain>
    </source>
</reference>
<comment type="caution">
    <text evidence="2">The sequence shown here is derived from an EMBL/GenBank/DDBJ whole genome shotgun (WGS) entry which is preliminary data.</text>
</comment>
<name>A0AAV8Y8G5_9CUCU</name>
<proteinExistence type="predicted"/>
<keyword evidence="1" id="KW-0175">Coiled coil</keyword>
<dbReference type="Proteomes" id="UP001162162">
    <property type="component" value="Unassembled WGS sequence"/>
</dbReference>
<keyword evidence="3" id="KW-1185">Reference proteome</keyword>
<evidence type="ECO:0000313" key="2">
    <source>
        <dbReference type="EMBL" id="KAJ8946687.1"/>
    </source>
</evidence>
<dbReference type="EMBL" id="JAPWTK010000179">
    <property type="protein sequence ID" value="KAJ8946687.1"/>
    <property type="molecule type" value="Genomic_DNA"/>
</dbReference>
<sequence>MVNEHEQLTADNSNRVALKLPPWIPSDPDMWLTLVDRSFDLAKITCEETKSTKCVPGAKYEETSLERRNGRFQALAISPATSNVIWCSGKHSKLDDVAEFADAVMASIAPKASVFDTSSRADEDKYARLEAQISALTAEMSNMLSSFDRGARARQVPVRVSVRGPGRETAAKKTMTCAGIIASTPRKLAIFPFTAAPTSNGCIHKHDKTFQGNTGLTIF</sequence>